<comment type="caution">
    <text evidence="10">The sequence shown here is derived from an EMBL/GenBank/DDBJ whole genome shotgun (WGS) entry which is preliminary data.</text>
</comment>
<feature type="domain" description="NLE" evidence="9">
    <location>
        <begin position="59"/>
        <end position="124"/>
    </location>
</feature>
<evidence type="ECO:0000313" key="10">
    <source>
        <dbReference type="EMBL" id="KAK3849799.1"/>
    </source>
</evidence>
<comment type="function">
    <text evidence="6">Required for maturation of ribosomal RNAs and formation of the large ribosomal subunit.</text>
</comment>
<evidence type="ECO:0000256" key="3">
    <source>
        <dbReference type="ARBA" id="ARBA00022574"/>
    </source>
</evidence>
<dbReference type="InterPro" id="IPR001680">
    <property type="entry name" value="WD40_rpt"/>
</dbReference>
<evidence type="ECO:0000259" key="9">
    <source>
        <dbReference type="Pfam" id="PF08154"/>
    </source>
</evidence>
<comment type="subcellular location">
    <subcellularLocation>
        <location evidence="6">Nucleus</location>
        <location evidence="6">Nucleolus</location>
    </subcellularLocation>
    <subcellularLocation>
        <location evidence="6">Nucleus</location>
        <location evidence="6">Nucleoplasm</location>
    </subcellularLocation>
</comment>
<keyword evidence="3 7" id="KW-0853">WD repeat</keyword>
<dbReference type="GO" id="GO:0030687">
    <property type="term" value="C:preribosome, large subunit precursor"/>
    <property type="evidence" value="ECO:0007669"/>
    <property type="project" value="UniProtKB-UniRule"/>
</dbReference>
<dbReference type="Pfam" id="PF08154">
    <property type="entry name" value="NLE"/>
    <property type="match status" value="1"/>
</dbReference>
<reference evidence="10" key="1">
    <citation type="submission" date="2023-10" db="EMBL/GenBank/DDBJ databases">
        <title>Genome assemblies of two species of porcelain crab, Petrolisthes cinctipes and Petrolisthes manimaculis (Anomura: Porcellanidae).</title>
        <authorList>
            <person name="Angst P."/>
        </authorList>
    </citation>
    <scope>NUCLEOTIDE SEQUENCE</scope>
    <source>
        <strain evidence="10">PB745_01</strain>
        <tissue evidence="10">Gill</tissue>
    </source>
</reference>
<dbReference type="Proteomes" id="UP001286313">
    <property type="component" value="Unassembled WGS sequence"/>
</dbReference>
<dbReference type="InterPro" id="IPR036322">
    <property type="entry name" value="WD40_repeat_dom_sf"/>
</dbReference>
<accession>A0AAE1BIR1</accession>
<keyword evidence="4" id="KW-0677">Repeat</keyword>
<dbReference type="PROSITE" id="PS50082">
    <property type="entry name" value="WD_REPEATS_2"/>
    <property type="match status" value="5"/>
</dbReference>
<feature type="region of interest" description="Disordered" evidence="8">
    <location>
        <begin position="1"/>
        <end position="53"/>
    </location>
</feature>
<feature type="repeat" description="WD" evidence="7">
    <location>
        <begin position="448"/>
        <end position="482"/>
    </location>
</feature>
<feature type="repeat" description="WD" evidence="7">
    <location>
        <begin position="319"/>
        <end position="359"/>
    </location>
</feature>
<feature type="repeat" description="WD" evidence="7">
    <location>
        <begin position="404"/>
        <end position="437"/>
    </location>
</feature>
<dbReference type="InterPro" id="IPR015943">
    <property type="entry name" value="WD40/YVTN_repeat-like_dom_sf"/>
</dbReference>
<dbReference type="AlphaFoldDB" id="A0AAE1BIR1"/>
<feature type="repeat" description="WD" evidence="7">
    <location>
        <begin position="153"/>
        <end position="184"/>
    </location>
</feature>
<protein>
    <recommendedName>
        <fullName evidence="6">Ribosome biogenesis protein WDR12 homolog</fullName>
    </recommendedName>
</protein>
<feature type="compositionally biased region" description="Low complexity" evidence="8">
    <location>
        <begin position="9"/>
        <end position="18"/>
    </location>
</feature>
<gene>
    <name evidence="10" type="ORF">Pcinc_043460</name>
</gene>
<dbReference type="GO" id="GO:0000463">
    <property type="term" value="P:maturation of LSU-rRNA from tricistronic rRNA transcript (SSU-rRNA, 5.8S rRNA, LSU-rRNA)"/>
    <property type="evidence" value="ECO:0007669"/>
    <property type="project" value="UniProtKB-UniRule"/>
</dbReference>
<keyword evidence="5 6" id="KW-0539">Nucleus</keyword>
<dbReference type="Gene3D" id="2.130.10.10">
    <property type="entry name" value="YVTN repeat-like/Quinoprotein amine dehydrogenase"/>
    <property type="match status" value="2"/>
</dbReference>
<keyword evidence="1 6" id="KW-0690">Ribosome biogenesis</keyword>
<dbReference type="Pfam" id="PF00400">
    <property type="entry name" value="WD40"/>
    <property type="match status" value="6"/>
</dbReference>
<dbReference type="GO" id="GO:0005730">
    <property type="term" value="C:nucleolus"/>
    <property type="evidence" value="ECO:0007669"/>
    <property type="project" value="UniProtKB-SubCell"/>
</dbReference>
<dbReference type="InterPro" id="IPR020472">
    <property type="entry name" value="WD40_PAC1"/>
</dbReference>
<dbReference type="EMBL" id="JAWQEG010008702">
    <property type="protein sequence ID" value="KAK3849799.1"/>
    <property type="molecule type" value="Genomic_DNA"/>
</dbReference>
<dbReference type="SMART" id="SM00320">
    <property type="entry name" value="WD40"/>
    <property type="match status" value="7"/>
</dbReference>
<dbReference type="InterPro" id="IPR028599">
    <property type="entry name" value="WDR12/Ytm1"/>
</dbReference>
<evidence type="ECO:0000256" key="6">
    <source>
        <dbReference type="HAMAP-Rule" id="MF_03029"/>
    </source>
</evidence>
<dbReference type="PANTHER" id="PTHR19855">
    <property type="entry name" value="WD40 REPEAT PROTEIN 12, 37"/>
    <property type="match status" value="1"/>
</dbReference>
<feature type="repeat" description="WD" evidence="7">
    <location>
        <begin position="249"/>
        <end position="283"/>
    </location>
</feature>
<evidence type="ECO:0000256" key="1">
    <source>
        <dbReference type="ARBA" id="ARBA00022517"/>
    </source>
</evidence>
<dbReference type="GO" id="GO:0043021">
    <property type="term" value="F:ribonucleoprotein complex binding"/>
    <property type="evidence" value="ECO:0007669"/>
    <property type="project" value="UniProtKB-UniRule"/>
</dbReference>
<proteinExistence type="inferred from homology"/>
<dbReference type="InterPro" id="IPR012972">
    <property type="entry name" value="NLE"/>
</dbReference>
<dbReference type="GO" id="GO:0000466">
    <property type="term" value="P:maturation of 5.8S rRNA from tricistronic rRNA transcript (SSU-rRNA, 5.8S rRNA, LSU-rRNA)"/>
    <property type="evidence" value="ECO:0007669"/>
    <property type="project" value="UniProtKB-UniRule"/>
</dbReference>
<dbReference type="FunFam" id="2.130.10.10:FF:001898">
    <property type="entry name" value="Ribosome biogenesis protein WDR12 homolog"/>
    <property type="match status" value="1"/>
</dbReference>
<evidence type="ECO:0000256" key="5">
    <source>
        <dbReference type="ARBA" id="ARBA00023242"/>
    </source>
</evidence>
<evidence type="ECO:0000256" key="2">
    <source>
        <dbReference type="ARBA" id="ARBA00022552"/>
    </source>
</evidence>
<dbReference type="PROSITE" id="PS50294">
    <property type="entry name" value="WD_REPEATS_REGION"/>
    <property type="match status" value="4"/>
</dbReference>
<evidence type="ECO:0000256" key="8">
    <source>
        <dbReference type="SAM" id="MobiDB-lite"/>
    </source>
</evidence>
<sequence>MSEERMETTEATNTTNMMEEGENTTQEKKEEIKEVEKKEIREPREKLNRGQMTREDASVLVKFTTKQKQYAVPGASVSVKVRSKPNDLNDIIKAFIQQTGGDDKKLPEFDFVVSGKMLRTGLNQRMDEGGIGYEKVINIEYMKKLPPPTPKDSLQHDDWVAAVQCSKEWLLTGCYDNTVHLWDVAGLARGDGERAHRLTIPAHLAPVKSVTWVDTEGPLKKFISTSIDQTAVVWMWHSEENTVDCVCECRGHTQSVECVAVHSDEMFATGSWDNTINVWPLDNFSKEDPKKEGEEKEKEKEVKKKKVYKSKKMTPLVTLTGHTENVGSAAWVGVHELATASWDHSLRFWDVELGEIKSQIVGNCAFFSMSYSPLNKTILASCADRYIRLYDHRTQKSEMMLQKFTSHTKWVPSVMWSKTNPHLFVSGGYDCTVKQWDNRSPKIPLYDLMGHEDKVLAVDWSNPEFIVSGGADCTAKVFSSNS</sequence>
<dbReference type="PRINTS" id="PR00320">
    <property type="entry name" value="GPROTEINBRPT"/>
</dbReference>
<evidence type="ECO:0000313" key="11">
    <source>
        <dbReference type="Proteomes" id="UP001286313"/>
    </source>
</evidence>
<keyword evidence="2 6" id="KW-0698">rRNA processing</keyword>
<dbReference type="GO" id="GO:0005654">
    <property type="term" value="C:nucleoplasm"/>
    <property type="evidence" value="ECO:0007669"/>
    <property type="project" value="UniProtKB-SubCell"/>
</dbReference>
<dbReference type="PROSITE" id="PS00678">
    <property type="entry name" value="WD_REPEATS_1"/>
    <property type="match status" value="2"/>
</dbReference>
<dbReference type="PANTHER" id="PTHR19855:SF11">
    <property type="entry name" value="RIBOSOME BIOGENESIS PROTEIN WDR12"/>
    <property type="match status" value="1"/>
</dbReference>
<evidence type="ECO:0000256" key="4">
    <source>
        <dbReference type="ARBA" id="ARBA00022737"/>
    </source>
</evidence>
<keyword evidence="11" id="KW-1185">Reference proteome</keyword>
<dbReference type="InterPro" id="IPR019775">
    <property type="entry name" value="WD40_repeat_CS"/>
</dbReference>
<comment type="similarity">
    <text evidence="6">Belongs to the WD repeat WDR12/YTM1 family.</text>
</comment>
<organism evidence="10 11">
    <name type="scientific">Petrolisthes cinctipes</name>
    <name type="common">Flat porcelain crab</name>
    <dbReference type="NCBI Taxonomy" id="88211"/>
    <lineage>
        <taxon>Eukaryota</taxon>
        <taxon>Metazoa</taxon>
        <taxon>Ecdysozoa</taxon>
        <taxon>Arthropoda</taxon>
        <taxon>Crustacea</taxon>
        <taxon>Multicrustacea</taxon>
        <taxon>Malacostraca</taxon>
        <taxon>Eumalacostraca</taxon>
        <taxon>Eucarida</taxon>
        <taxon>Decapoda</taxon>
        <taxon>Pleocyemata</taxon>
        <taxon>Anomura</taxon>
        <taxon>Galatheoidea</taxon>
        <taxon>Porcellanidae</taxon>
        <taxon>Petrolisthes</taxon>
    </lineage>
</organism>
<dbReference type="SUPFAM" id="SSF50978">
    <property type="entry name" value="WD40 repeat-like"/>
    <property type="match status" value="1"/>
</dbReference>
<feature type="compositionally biased region" description="Basic and acidic residues" evidence="8">
    <location>
        <begin position="25"/>
        <end position="53"/>
    </location>
</feature>
<evidence type="ECO:0000256" key="7">
    <source>
        <dbReference type="PROSITE-ProRule" id="PRU00221"/>
    </source>
</evidence>
<name>A0AAE1BIR1_PETCI</name>
<dbReference type="CDD" id="cd00200">
    <property type="entry name" value="WD40"/>
    <property type="match status" value="1"/>
</dbReference>
<dbReference type="HAMAP" id="MF_03029">
    <property type="entry name" value="WDR12"/>
    <property type="match status" value="1"/>
</dbReference>